<dbReference type="InterPro" id="IPR015330">
    <property type="entry name" value="DNA_primase/pol_bifunc_N"/>
</dbReference>
<dbReference type="NCBIfam" id="TIGR01613">
    <property type="entry name" value="primase_Cterm"/>
    <property type="match status" value="1"/>
</dbReference>
<keyword evidence="3" id="KW-0067">ATP-binding</keyword>
<dbReference type="GO" id="GO:0016787">
    <property type="term" value="F:hydrolase activity"/>
    <property type="evidence" value="ECO:0007669"/>
    <property type="project" value="UniProtKB-KW"/>
</dbReference>
<dbReference type="InterPro" id="IPR027417">
    <property type="entry name" value="P-loop_NTPase"/>
</dbReference>
<comment type="caution">
    <text evidence="5">The sequence shown here is derived from an EMBL/GenBank/DDBJ whole genome shotgun (WGS) entry which is preliminary data.</text>
</comment>
<dbReference type="Gene3D" id="3.30.720.160">
    <property type="entry name" value="Bifunctional DNA primase/polymerase, N-terminal"/>
    <property type="match status" value="1"/>
</dbReference>
<dbReference type="Pfam" id="PF08706">
    <property type="entry name" value="D5_N"/>
    <property type="match status" value="1"/>
</dbReference>
<dbReference type="EMBL" id="JABWGN010000007">
    <property type="protein sequence ID" value="NUW33423.1"/>
    <property type="molecule type" value="Genomic_DNA"/>
</dbReference>
<dbReference type="SMART" id="SM00885">
    <property type="entry name" value="D5_N"/>
    <property type="match status" value="1"/>
</dbReference>
<dbReference type="SMART" id="SM00943">
    <property type="entry name" value="Prim-Pol"/>
    <property type="match status" value="1"/>
</dbReference>
<evidence type="ECO:0000313" key="6">
    <source>
        <dbReference type="Proteomes" id="UP000586042"/>
    </source>
</evidence>
<evidence type="ECO:0000313" key="5">
    <source>
        <dbReference type="EMBL" id="NUW33423.1"/>
    </source>
</evidence>
<proteinExistence type="predicted"/>
<dbReference type="PANTHER" id="PTHR35372:SF2">
    <property type="entry name" value="SF3 HELICASE DOMAIN-CONTAINING PROTEIN"/>
    <property type="match status" value="1"/>
</dbReference>
<dbReference type="InterPro" id="IPR051620">
    <property type="entry name" value="ORF904-like_C"/>
</dbReference>
<keyword evidence="1" id="KW-0547">Nucleotide-binding</keyword>
<sequence>MNHLHDAARDAHAAGLCVIPAAATGTKQPWPDGPSWKAYQTRPSTLDQVDTWFGGGRYDGMGVVTGAVSGNLEMLEFEGRAIAEDVAKEFSEIADASGLGDLWRKVTTGYAEQTPSGGIHVLYRVDGDVAGNAKLASRPATAEELAENPKEKIKVLIETRGEGGFVVVAPSAGRTHPSGAAWTLISGGFATIATITPAERDALHHLAGALDQMPADEQPVEALPFTQPARVDDDGSVRPGDDFNERATWDDIIGVRGWTRVHTDTAGTSYWRRPGKARGISATTGRGGMDNLYVFSTSTEFEAERPYDKFGAYTLLTQGSTSPAAISSAAKDLAGQGYGRRADQDDPRDLIAPTVDGNLATVHQLHPAPAAGPGTQHRGHLRMAERFVAEHAEQLRYVHGIGWHRWDGTRWAADDQRADLQAAVATTKNALSEAITLKGQDRDDLLKDARKAENASGAEGMLKFAAALPPISTASSALDADPYLFNTPGGTLDLETGTVRPNNRADLITKVAGAAPRPDHGSEWAAFLARILPDPEVRAFVQRVFGYAMLGKVTEHVMLIFTGTGANGKGTTRDALMAAFGDYAIEIDPAMLMESKHERHGAFKMRLRGARLVFCSETEKGRRFAEATMKRLVGGDPIEANLMHKNPITFLPSHTLIMLTNHLPAVSGDDPAVWRRLLVVPFDVVIPASEQDNGLPDRLKAAAPTVIAWAYQGWLDYQQQGLNPPDAVRRRTEAYQADSDALGRFLDERTMKNPHSHVKARELFTAWTQWCYVNGEDPGSEKAFAESMGQRGHEKKRGSGGFTYRGLVLMADDG</sequence>
<evidence type="ECO:0000256" key="3">
    <source>
        <dbReference type="ARBA" id="ARBA00022840"/>
    </source>
</evidence>
<dbReference type="InterPro" id="IPR014015">
    <property type="entry name" value="Helicase_SF3_DNA-vir"/>
</dbReference>
<evidence type="ECO:0000256" key="1">
    <source>
        <dbReference type="ARBA" id="ARBA00022741"/>
    </source>
</evidence>
<evidence type="ECO:0000259" key="4">
    <source>
        <dbReference type="PROSITE" id="PS51206"/>
    </source>
</evidence>
<gene>
    <name evidence="5" type="ORF">HTZ77_18590</name>
</gene>
<dbReference type="SUPFAM" id="SSF56747">
    <property type="entry name" value="Prim-pol domain"/>
    <property type="match status" value="1"/>
</dbReference>
<dbReference type="Pfam" id="PF09250">
    <property type="entry name" value="Prim-Pol"/>
    <property type="match status" value="1"/>
</dbReference>
<dbReference type="RefSeq" id="WP_175590889.1">
    <property type="nucleotide sequence ID" value="NZ_JABWGN010000007.1"/>
</dbReference>
<dbReference type="Pfam" id="PF19263">
    <property type="entry name" value="DUF5906"/>
    <property type="match status" value="1"/>
</dbReference>
<dbReference type="InterPro" id="IPR045455">
    <property type="entry name" value="NrS-1_pol-like_helicase"/>
</dbReference>
<keyword evidence="2" id="KW-0378">Hydrolase</keyword>
<name>A0A7Y6M372_9ACTN</name>
<accession>A0A7Y6M372</accession>
<dbReference type="Proteomes" id="UP000586042">
    <property type="component" value="Unassembled WGS sequence"/>
</dbReference>
<organism evidence="5 6">
    <name type="scientific">Nonomuraea montanisoli</name>
    <dbReference type="NCBI Taxonomy" id="2741721"/>
    <lineage>
        <taxon>Bacteria</taxon>
        <taxon>Bacillati</taxon>
        <taxon>Actinomycetota</taxon>
        <taxon>Actinomycetes</taxon>
        <taxon>Streptosporangiales</taxon>
        <taxon>Streptosporangiaceae</taxon>
        <taxon>Nonomuraea</taxon>
    </lineage>
</organism>
<dbReference type="InterPro" id="IPR014818">
    <property type="entry name" value="Phage/plasmid_primase_P4_C"/>
</dbReference>
<protein>
    <submittedName>
        <fullName evidence="5">Bifunctional DNA primase/polymerase</fullName>
    </submittedName>
</protein>
<dbReference type="SUPFAM" id="SSF52540">
    <property type="entry name" value="P-loop containing nucleoside triphosphate hydrolases"/>
    <property type="match status" value="1"/>
</dbReference>
<dbReference type="PANTHER" id="PTHR35372">
    <property type="entry name" value="ATP BINDING PROTEIN-RELATED"/>
    <property type="match status" value="1"/>
</dbReference>
<evidence type="ECO:0000256" key="2">
    <source>
        <dbReference type="ARBA" id="ARBA00022801"/>
    </source>
</evidence>
<dbReference type="InterPro" id="IPR006500">
    <property type="entry name" value="Helicase_put_C_phage/plasmid"/>
</dbReference>
<dbReference type="PROSITE" id="PS51206">
    <property type="entry name" value="SF3_HELICASE_1"/>
    <property type="match status" value="1"/>
</dbReference>
<dbReference type="Gene3D" id="3.40.50.300">
    <property type="entry name" value="P-loop containing nucleotide triphosphate hydrolases"/>
    <property type="match status" value="1"/>
</dbReference>
<dbReference type="GO" id="GO:0005524">
    <property type="term" value="F:ATP binding"/>
    <property type="evidence" value="ECO:0007669"/>
    <property type="project" value="UniProtKB-KW"/>
</dbReference>
<feature type="domain" description="SF3 helicase" evidence="4">
    <location>
        <begin position="536"/>
        <end position="695"/>
    </location>
</feature>
<keyword evidence="6" id="KW-1185">Reference proteome</keyword>
<dbReference type="AlphaFoldDB" id="A0A7Y6M372"/>
<reference evidence="5 6" key="1">
    <citation type="submission" date="2020-06" db="EMBL/GenBank/DDBJ databases">
        <title>Nonomuraea sp. SMC257, a novel actinomycete isolated from soil.</title>
        <authorList>
            <person name="Chanama M."/>
        </authorList>
    </citation>
    <scope>NUCLEOTIDE SEQUENCE [LARGE SCALE GENOMIC DNA]</scope>
    <source>
        <strain evidence="5 6">SMC257</strain>
    </source>
</reference>